<evidence type="ECO:0000313" key="3">
    <source>
        <dbReference type="Proteomes" id="UP000253720"/>
    </source>
</evidence>
<organism evidence="2 3">
    <name type="scientific">Pseudomonas kribbensis</name>
    <dbReference type="NCBI Taxonomy" id="1628086"/>
    <lineage>
        <taxon>Bacteria</taxon>
        <taxon>Pseudomonadati</taxon>
        <taxon>Pseudomonadota</taxon>
        <taxon>Gammaproteobacteria</taxon>
        <taxon>Pseudomonadales</taxon>
        <taxon>Pseudomonadaceae</taxon>
        <taxon>Pseudomonas</taxon>
    </lineage>
</organism>
<dbReference type="EMBL" id="CP029608">
    <property type="protein sequence ID" value="AXI59258.1"/>
    <property type="molecule type" value="Genomic_DNA"/>
</dbReference>
<feature type="compositionally biased region" description="Basic residues" evidence="1">
    <location>
        <begin position="7"/>
        <end position="23"/>
    </location>
</feature>
<dbReference type="RefSeq" id="WP_114881082.1">
    <property type="nucleotide sequence ID" value="NZ_CP029608.1"/>
</dbReference>
<sequence>MASANKQQKRAARAKTKAKQNRTKRAEAPVELDPNDDRIDFESVDLTELFKKMIDAEKISQQAMCTVFLEDPLLELVYEQEGEEGAMDFILAALIEYRQWSTETDEAGALAWIESPDFQKDYVAASDAIAAQTQQKD</sequence>
<evidence type="ECO:0000313" key="2">
    <source>
        <dbReference type="EMBL" id="AXI59258.1"/>
    </source>
</evidence>
<dbReference type="Proteomes" id="UP000253720">
    <property type="component" value="Chromosome"/>
</dbReference>
<name>A0A345RIZ2_9PSED</name>
<evidence type="ECO:0000256" key="1">
    <source>
        <dbReference type="SAM" id="MobiDB-lite"/>
    </source>
</evidence>
<accession>A0A345RIZ2</accession>
<protein>
    <submittedName>
        <fullName evidence="2">Uncharacterized protein</fullName>
    </submittedName>
</protein>
<reference evidence="2 3" key="1">
    <citation type="submission" date="2018-05" db="EMBL/GenBank/DDBJ databases">
        <title>Complete genome sequence of Pseudomonas kribbensis 46-2(T).</title>
        <authorList>
            <person name="Jeong H."/>
            <person name="Lee S.-G."/>
            <person name="Rha E."/>
            <person name="Kim H."/>
        </authorList>
    </citation>
    <scope>NUCLEOTIDE SEQUENCE [LARGE SCALE GENOMIC DNA]</scope>
    <source>
        <strain evidence="2 3">46-2</strain>
    </source>
</reference>
<dbReference type="AlphaFoldDB" id="A0A345RIZ2"/>
<dbReference type="KEGG" id="pke:DLD99_01850"/>
<proteinExistence type="predicted"/>
<keyword evidence="3" id="KW-1185">Reference proteome</keyword>
<feature type="region of interest" description="Disordered" evidence="1">
    <location>
        <begin position="1"/>
        <end position="37"/>
    </location>
</feature>
<gene>
    <name evidence="2" type="ORF">DLD99_01850</name>
</gene>